<dbReference type="Proteomes" id="UP000694559">
    <property type="component" value="Unplaced"/>
</dbReference>
<evidence type="ECO:0000256" key="1">
    <source>
        <dbReference type="SAM" id="MobiDB-lite"/>
    </source>
</evidence>
<dbReference type="InterPro" id="IPR050150">
    <property type="entry name" value="IgV_Light_Chain"/>
</dbReference>
<dbReference type="PROSITE" id="PS51257">
    <property type="entry name" value="PROKAR_LIPOPROTEIN"/>
    <property type="match status" value="1"/>
</dbReference>
<dbReference type="AlphaFoldDB" id="A0A8C6VKY1"/>
<dbReference type="SUPFAM" id="SSF48726">
    <property type="entry name" value="Immunoglobulin"/>
    <property type="match status" value="1"/>
</dbReference>
<reference evidence="3" key="2">
    <citation type="submission" date="2025-09" db="UniProtKB">
        <authorList>
            <consortium name="Ensembl"/>
        </authorList>
    </citation>
    <scope>IDENTIFICATION</scope>
</reference>
<keyword evidence="4" id="KW-1185">Reference proteome</keyword>
<dbReference type="InterPro" id="IPR013106">
    <property type="entry name" value="Ig_V-set"/>
</dbReference>
<feature type="region of interest" description="Disordered" evidence="1">
    <location>
        <begin position="1"/>
        <end position="20"/>
    </location>
</feature>
<accession>A0A8C6VKY1</accession>
<evidence type="ECO:0000313" key="4">
    <source>
        <dbReference type="Proteomes" id="UP000694559"/>
    </source>
</evidence>
<dbReference type="InterPro" id="IPR013783">
    <property type="entry name" value="Ig-like_fold"/>
</dbReference>
<dbReference type="PANTHER" id="PTHR23267">
    <property type="entry name" value="IMMUNOGLOBULIN LIGHT CHAIN"/>
    <property type="match status" value="1"/>
</dbReference>
<name>A0A8C6VKY1_NAJNA</name>
<protein>
    <recommendedName>
        <fullName evidence="2">Ig-like domain-containing protein</fullName>
    </recommendedName>
</protein>
<proteinExistence type="predicted"/>
<reference evidence="3" key="1">
    <citation type="submission" date="2025-08" db="UniProtKB">
        <authorList>
            <consortium name="Ensembl"/>
        </authorList>
    </citation>
    <scope>IDENTIFICATION</scope>
</reference>
<dbReference type="GeneTree" id="ENSGT00940000153120"/>
<evidence type="ECO:0000313" key="3">
    <source>
        <dbReference type="Ensembl" id="ENSNNAP00000007271.1"/>
    </source>
</evidence>
<dbReference type="InterPro" id="IPR007110">
    <property type="entry name" value="Ig-like_dom"/>
</dbReference>
<dbReference type="OrthoDB" id="9902371at2759"/>
<dbReference type="PROSITE" id="PS50835">
    <property type="entry name" value="IG_LIKE"/>
    <property type="match status" value="1"/>
</dbReference>
<feature type="compositionally biased region" description="Low complexity" evidence="1">
    <location>
        <begin position="11"/>
        <end position="20"/>
    </location>
</feature>
<dbReference type="Ensembl" id="ENSNNAT00000007629.1">
    <property type="protein sequence ID" value="ENSNNAP00000007271.1"/>
    <property type="gene ID" value="ENSNNAG00000004917.1"/>
</dbReference>
<dbReference type="Gene3D" id="2.60.40.10">
    <property type="entry name" value="Immunoglobulins"/>
    <property type="match status" value="1"/>
</dbReference>
<organism evidence="3 4">
    <name type="scientific">Naja naja</name>
    <name type="common">Indian cobra</name>
    <dbReference type="NCBI Taxonomy" id="35670"/>
    <lineage>
        <taxon>Eukaryota</taxon>
        <taxon>Metazoa</taxon>
        <taxon>Chordata</taxon>
        <taxon>Craniata</taxon>
        <taxon>Vertebrata</taxon>
        <taxon>Euteleostomi</taxon>
        <taxon>Lepidosauria</taxon>
        <taxon>Squamata</taxon>
        <taxon>Bifurcata</taxon>
        <taxon>Unidentata</taxon>
        <taxon>Episquamata</taxon>
        <taxon>Toxicofera</taxon>
        <taxon>Serpentes</taxon>
        <taxon>Colubroidea</taxon>
        <taxon>Elapidae</taxon>
        <taxon>Elapinae</taxon>
        <taxon>Naja</taxon>
    </lineage>
</organism>
<feature type="domain" description="Ig-like" evidence="2">
    <location>
        <begin position="1"/>
        <end position="96"/>
    </location>
</feature>
<evidence type="ECO:0000259" key="2">
    <source>
        <dbReference type="PROSITE" id="PS50835"/>
    </source>
</evidence>
<dbReference type="SMART" id="SM00406">
    <property type="entry name" value="IGv"/>
    <property type="match status" value="1"/>
</dbReference>
<dbReference type="InterPro" id="IPR036179">
    <property type="entry name" value="Ig-like_dom_sf"/>
</dbReference>
<sequence length="137" mass="14849">MRADLICTDGQSSWTQPPSSSVSLGGTTISCITQSSYPIGWHQQKAGQVPWLLMYATGNRASGTPARFSGSKSANTMSLIITESQLEDDATYYCVVVWGGSGLHICSLGWGTEIKPSQQELNQVQKFGSFLLSRRPQ</sequence>
<dbReference type="Pfam" id="PF07686">
    <property type="entry name" value="V-set"/>
    <property type="match status" value="1"/>
</dbReference>